<reference evidence="2 3" key="1">
    <citation type="submission" date="2018-11" db="EMBL/GenBank/DDBJ databases">
        <authorList>
            <consortium name="Pathogen Informatics"/>
        </authorList>
    </citation>
    <scope>NUCLEOTIDE SEQUENCE [LARGE SCALE GENOMIC DNA]</scope>
    <source>
        <strain evidence="2 3">Zambia</strain>
    </source>
</reference>
<feature type="region of interest" description="Disordered" evidence="1">
    <location>
        <begin position="1"/>
        <end position="30"/>
    </location>
</feature>
<dbReference type="EMBL" id="UZAI01011574">
    <property type="protein sequence ID" value="VDP09079.1"/>
    <property type="molecule type" value="Genomic_DNA"/>
</dbReference>
<accession>A0A183MCV6</accession>
<sequence>MQMKTSSVAEASTYTKEKARSSNSTRRTPTYSHLMEKVEFLTYLVSIIDEQGGSDDDVNARIGKARSSFLQLKNIWNSKQLSVNQYQSQNFQYERQDSSTVRR</sequence>
<keyword evidence="3" id="KW-1185">Reference proteome</keyword>
<organism evidence="2 3">
    <name type="scientific">Schistosoma margrebowiei</name>
    <dbReference type="NCBI Taxonomy" id="48269"/>
    <lineage>
        <taxon>Eukaryota</taxon>
        <taxon>Metazoa</taxon>
        <taxon>Spiralia</taxon>
        <taxon>Lophotrochozoa</taxon>
        <taxon>Platyhelminthes</taxon>
        <taxon>Trematoda</taxon>
        <taxon>Digenea</taxon>
        <taxon>Strigeidida</taxon>
        <taxon>Schistosomatoidea</taxon>
        <taxon>Schistosomatidae</taxon>
        <taxon>Schistosoma</taxon>
    </lineage>
</organism>
<name>A0A183MCV6_9TREM</name>
<feature type="compositionally biased region" description="Polar residues" evidence="1">
    <location>
        <begin position="1"/>
        <end position="14"/>
    </location>
</feature>
<gene>
    <name evidence="2" type="ORF">SMRZ_LOCUS13882</name>
</gene>
<protein>
    <submittedName>
        <fullName evidence="2">Uncharacterized protein</fullName>
    </submittedName>
</protein>
<dbReference type="Proteomes" id="UP000277204">
    <property type="component" value="Unassembled WGS sequence"/>
</dbReference>
<evidence type="ECO:0000256" key="1">
    <source>
        <dbReference type="SAM" id="MobiDB-lite"/>
    </source>
</evidence>
<evidence type="ECO:0000313" key="3">
    <source>
        <dbReference type="Proteomes" id="UP000277204"/>
    </source>
</evidence>
<dbReference type="AlphaFoldDB" id="A0A183MCV6"/>
<evidence type="ECO:0000313" key="2">
    <source>
        <dbReference type="EMBL" id="VDP09079.1"/>
    </source>
</evidence>
<proteinExistence type="predicted"/>
<feature type="compositionally biased region" description="Polar residues" evidence="1">
    <location>
        <begin position="21"/>
        <end position="30"/>
    </location>
</feature>